<evidence type="ECO:0000259" key="2">
    <source>
        <dbReference type="PROSITE" id="PS50013"/>
    </source>
</evidence>
<name>A0A8H3TSK2_9TREE</name>
<evidence type="ECO:0000313" key="4">
    <source>
        <dbReference type="Proteomes" id="UP000620104"/>
    </source>
</evidence>
<dbReference type="Gene3D" id="2.40.50.40">
    <property type="match status" value="1"/>
</dbReference>
<dbReference type="Gene3D" id="3.30.420.10">
    <property type="entry name" value="Ribonuclease H-like superfamily/Ribonuclease H"/>
    <property type="match status" value="1"/>
</dbReference>
<dbReference type="InterPro" id="IPR056924">
    <property type="entry name" value="SH3_Tf2-1"/>
</dbReference>
<dbReference type="GO" id="GO:0003676">
    <property type="term" value="F:nucleic acid binding"/>
    <property type="evidence" value="ECO:0007669"/>
    <property type="project" value="InterPro"/>
</dbReference>
<dbReference type="InterPro" id="IPR016197">
    <property type="entry name" value="Chromo-like_dom_sf"/>
</dbReference>
<feature type="domain" description="Chromo" evidence="2">
    <location>
        <begin position="185"/>
        <end position="244"/>
    </location>
</feature>
<dbReference type="Proteomes" id="UP000620104">
    <property type="component" value="Unassembled WGS sequence"/>
</dbReference>
<sequence>QTDWIRHLAPLEFAYNNSWHPSTKLTPFELDLGCHPRTAYSVLLQDTPHVASVTDFAQHLETLQNLAIAHLEKARQVQAQAVNACRPKPTSFDTGDLVLVSTRYVRPAFIKQAGGNKKLLPKFIGPFSVTRKASPTSYELDLPLSLKVHPVINIEYLKAYNSNPERFGTRDSLSNVSSDVIVTDAEVQEIVGHRIPRSGRTQLLVHYANTADHDDTWVDAVSLKSQAMVDEYMLRTRNDSSPKVARKDRLAAQAMQRIQDARDKEEREREHNARILAALESQLGAPKASGNY</sequence>
<dbReference type="PANTHER" id="PTHR45835:SF99">
    <property type="entry name" value="CHROMO DOMAIN-CONTAINING PROTEIN-RELATED"/>
    <property type="match status" value="1"/>
</dbReference>
<dbReference type="Pfam" id="PF24626">
    <property type="entry name" value="SH3_Tf2-1"/>
    <property type="match status" value="1"/>
</dbReference>
<keyword evidence="1" id="KW-0175">Coiled coil</keyword>
<feature type="coiled-coil region" evidence="1">
    <location>
        <begin position="244"/>
        <end position="271"/>
    </location>
</feature>
<dbReference type="InterPro" id="IPR036397">
    <property type="entry name" value="RNaseH_sf"/>
</dbReference>
<evidence type="ECO:0000313" key="3">
    <source>
        <dbReference type="EMBL" id="GHJ86353.1"/>
    </source>
</evidence>
<protein>
    <recommendedName>
        <fullName evidence="2">Chromo domain-containing protein</fullName>
    </recommendedName>
</protein>
<dbReference type="InterPro" id="IPR000953">
    <property type="entry name" value="Chromo/chromo_shadow_dom"/>
</dbReference>
<feature type="non-terminal residue" evidence="3">
    <location>
        <position position="1"/>
    </location>
</feature>
<dbReference type="Pfam" id="PF00385">
    <property type="entry name" value="Chromo"/>
    <property type="match status" value="1"/>
</dbReference>
<dbReference type="AlphaFoldDB" id="A0A8H3TSK2"/>
<dbReference type="EMBL" id="BLZA01000017">
    <property type="protein sequence ID" value="GHJ86353.1"/>
    <property type="molecule type" value="Genomic_DNA"/>
</dbReference>
<dbReference type="PROSITE" id="PS50013">
    <property type="entry name" value="CHROMO_2"/>
    <property type="match status" value="1"/>
</dbReference>
<evidence type="ECO:0000256" key="1">
    <source>
        <dbReference type="SAM" id="Coils"/>
    </source>
</evidence>
<organism evidence="3 4">
    <name type="scientific">Naganishia liquefaciens</name>
    <dbReference type="NCBI Taxonomy" id="104408"/>
    <lineage>
        <taxon>Eukaryota</taxon>
        <taxon>Fungi</taxon>
        <taxon>Dikarya</taxon>
        <taxon>Basidiomycota</taxon>
        <taxon>Agaricomycotina</taxon>
        <taxon>Tremellomycetes</taxon>
        <taxon>Filobasidiales</taxon>
        <taxon>Filobasidiaceae</taxon>
        <taxon>Naganishia</taxon>
    </lineage>
</organism>
<keyword evidence="4" id="KW-1185">Reference proteome</keyword>
<dbReference type="CDD" id="cd00024">
    <property type="entry name" value="CD_CSD"/>
    <property type="match status" value="1"/>
</dbReference>
<dbReference type="InterPro" id="IPR023780">
    <property type="entry name" value="Chromo_domain"/>
</dbReference>
<dbReference type="OrthoDB" id="3341476at2759"/>
<dbReference type="SMART" id="SM00298">
    <property type="entry name" value="CHROMO"/>
    <property type="match status" value="1"/>
</dbReference>
<dbReference type="SUPFAM" id="SSF54160">
    <property type="entry name" value="Chromo domain-like"/>
    <property type="match status" value="1"/>
</dbReference>
<dbReference type="GO" id="GO:0006338">
    <property type="term" value="P:chromatin remodeling"/>
    <property type="evidence" value="ECO:0007669"/>
    <property type="project" value="UniProtKB-ARBA"/>
</dbReference>
<comment type="caution">
    <text evidence="3">The sequence shown here is derived from an EMBL/GenBank/DDBJ whole genome shotgun (WGS) entry which is preliminary data.</text>
</comment>
<gene>
    <name evidence="3" type="ORF">NliqN6_2755</name>
</gene>
<proteinExistence type="predicted"/>
<reference evidence="3" key="1">
    <citation type="submission" date="2020-07" db="EMBL/GenBank/DDBJ databases">
        <title>Draft Genome Sequence of a Deep-Sea Yeast, Naganishia (Cryptococcus) liquefaciens strain N6.</title>
        <authorList>
            <person name="Han Y.W."/>
            <person name="Kajitani R."/>
            <person name="Morimoto H."/>
            <person name="Parhat M."/>
            <person name="Tsubouchi H."/>
            <person name="Bakenova O."/>
            <person name="Ogata M."/>
            <person name="Argunhan B."/>
            <person name="Aoki R."/>
            <person name="Kajiwara S."/>
            <person name="Itoh T."/>
            <person name="Iwasaki H."/>
        </authorList>
    </citation>
    <scope>NUCLEOTIDE SEQUENCE</scope>
    <source>
        <strain evidence="3">N6</strain>
    </source>
</reference>
<accession>A0A8H3TSK2</accession>
<dbReference type="PANTHER" id="PTHR45835">
    <property type="entry name" value="YALI0A06105P"/>
    <property type="match status" value="1"/>
</dbReference>